<dbReference type="AlphaFoldDB" id="A0AAD7GPA5"/>
<dbReference type="Proteomes" id="UP001221757">
    <property type="component" value="Unassembled WGS sequence"/>
</dbReference>
<sequence length="226" mass="24174">MCLPSPGGKLRRGAGAALINGALTYPGLCYRQHASVSERSDQPKVGGAPLRQAAVNAAIACINTSTHLCLSGAINVHHHTSVFERSKGQRGPLRQAAVRRKVQSTAITIRRLDQMPAVGADHVPLPSLSQRLWTIMAPLVSSLPSVTSPNGYDAIPLLPLAYSDPSFEPVQQRLLSNYSHLDSKFGLRLVSSLKWPGTESVLMAISPGITIHGTLIITFNTASQSR</sequence>
<accession>A0AAD7GPA5</accession>
<proteinExistence type="predicted"/>
<dbReference type="EMBL" id="JARKIE010000019">
    <property type="protein sequence ID" value="KAJ7700737.1"/>
    <property type="molecule type" value="Genomic_DNA"/>
</dbReference>
<evidence type="ECO:0000313" key="2">
    <source>
        <dbReference type="Proteomes" id="UP001221757"/>
    </source>
</evidence>
<reference evidence="1" key="1">
    <citation type="submission" date="2023-03" db="EMBL/GenBank/DDBJ databases">
        <title>Massive genome expansion in bonnet fungi (Mycena s.s.) driven by repeated elements and novel gene families across ecological guilds.</title>
        <authorList>
            <consortium name="Lawrence Berkeley National Laboratory"/>
            <person name="Harder C.B."/>
            <person name="Miyauchi S."/>
            <person name="Viragh M."/>
            <person name="Kuo A."/>
            <person name="Thoen E."/>
            <person name="Andreopoulos B."/>
            <person name="Lu D."/>
            <person name="Skrede I."/>
            <person name="Drula E."/>
            <person name="Henrissat B."/>
            <person name="Morin E."/>
            <person name="Kohler A."/>
            <person name="Barry K."/>
            <person name="LaButti K."/>
            <person name="Morin E."/>
            <person name="Salamov A."/>
            <person name="Lipzen A."/>
            <person name="Mereny Z."/>
            <person name="Hegedus B."/>
            <person name="Baldrian P."/>
            <person name="Stursova M."/>
            <person name="Weitz H."/>
            <person name="Taylor A."/>
            <person name="Grigoriev I.V."/>
            <person name="Nagy L.G."/>
            <person name="Martin F."/>
            <person name="Kauserud H."/>
        </authorList>
    </citation>
    <scope>NUCLEOTIDE SEQUENCE</scope>
    <source>
        <strain evidence="1">CBHHK067</strain>
    </source>
</reference>
<organism evidence="1 2">
    <name type="scientific">Mycena rosella</name>
    <name type="common">Pink bonnet</name>
    <name type="synonym">Agaricus rosellus</name>
    <dbReference type="NCBI Taxonomy" id="1033263"/>
    <lineage>
        <taxon>Eukaryota</taxon>
        <taxon>Fungi</taxon>
        <taxon>Dikarya</taxon>
        <taxon>Basidiomycota</taxon>
        <taxon>Agaricomycotina</taxon>
        <taxon>Agaricomycetes</taxon>
        <taxon>Agaricomycetidae</taxon>
        <taxon>Agaricales</taxon>
        <taxon>Marasmiineae</taxon>
        <taxon>Mycenaceae</taxon>
        <taxon>Mycena</taxon>
    </lineage>
</organism>
<keyword evidence="2" id="KW-1185">Reference proteome</keyword>
<gene>
    <name evidence="1" type="ORF">B0H17DRAFT_1128601</name>
</gene>
<name>A0AAD7GPA5_MYCRO</name>
<protein>
    <submittedName>
        <fullName evidence="1">Uncharacterized protein</fullName>
    </submittedName>
</protein>
<comment type="caution">
    <text evidence="1">The sequence shown here is derived from an EMBL/GenBank/DDBJ whole genome shotgun (WGS) entry which is preliminary data.</text>
</comment>
<evidence type="ECO:0000313" key="1">
    <source>
        <dbReference type="EMBL" id="KAJ7700737.1"/>
    </source>
</evidence>